<keyword evidence="4" id="KW-1185">Reference proteome</keyword>
<dbReference type="EMBL" id="FUWM01000013">
    <property type="protein sequence ID" value="SJZ74996.1"/>
    <property type="molecule type" value="Genomic_DNA"/>
</dbReference>
<dbReference type="InterPro" id="IPR014258">
    <property type="entry name" value="CAP_domain_YkwD-like"/>
</dbReference>
<dbReference type="NCBIfam" id="TIGR02909">
    <property type="entry name" value="spore_YkwD"/>
    <property type="match status" value="1"/>
</dbReference>
<feature type="compositionally biased region" description="Low complexity" evidence="1">
    <location>
        <begin position="85"/>
        <end position="103"/>
    </location>
</feature>
<sequence length="260" mass="28729">MKGRRFIAALLIIFLLVPSFVGIFWTSNAYAFAGLDSLQLNNDGVYSILKGLGMLFLLNKLIDDDDDSSPVPSTGSNDNTNLNDQDSPTQQEPQPTTKTPQPTNNDSVDIVEEEPPTTDGSNTDWTEMQVNGLTVAEQKMLNLLNQERTKRGLQPLQADLELVKVARAKSQDMIENNYFAHQSPTYGSPFDMMQALNINYTFAGENIAGASTVEQAHQALMNSEGHRENILRPRFTHVGIGIIDGGPYGIMFSQEFIDVN</sequence>
<dbReference type="Gene3D" id="3.40.33.10">
    <property type="entry name" value="CAP"/>
    <property type="match status" value="1"/>
</dbReference>
<dbReference type="RefSeq" id="WP_078810185.1">
    <property type="nucleotide sequence ID" value="NZ_FUWM01000013.1"/>
</dbReference>
<dbReference type="PANTHER" id="PTHR31157">
    <property type="entry name" value="SCP DOMAIN-CONTAINING PROTEIN"/>
    <property type="match status" value="1"/>
</dbReference>
<evidence type="ECO:0000256" key="1">
    <source>
        <dbReference type="SAM" id="MobiDB-lite"/>
    </source>
</evidence>
<feature type="region of interest" description="Disordered" evidence="1">
    <location>
        <begin position="67"/>
        <end position="125"/>
    </location>
</feature>
<name>A0A1T4N7D0_9FIRM</name>
<proteinExistence type="predicted"/>
<feature type="domain" description="SCP" evidence="2">
    <location>
        <begin position="141"/>
        <end position="249"/>
    </location>
</feature>
<dbReference type="InterPro" id="IPR035940">
    <property type="entry name" value="CAP_sf"/>
</dbReference>
<dbReference type="CDD" id="cd05379">
    <property type="entry name" value="CAP_bacterial"/>
    <property type="match status" value="1"/>
</dbReference>
<dbReference type="AlphaFoldDB" id="A0A1T4N7D0"/>
<dbReference type="SUPFAM" id="SSF55797">
    <property type="entry name" value="PR-1-like"/>
    <property type="match status" value="1"/>
</dbReference>
<reference evidence="4" key="1">
    <citation type="submission" date="2017-02" db="EMBL/GenBank/DDBJ databases">
        <authorList>
            <person name="Varghese N."/>
            <person name="Submissions S."/>
        </authorList>
    </citation>
    <scope>NUCLEOTIDE SEQUENCE [LARGE SCALE GENOMIC DNA]</scope>
    <source>
        <strain evidence="4">ATCC BAA-73</strain>
    </source>
</reference>
<dbReference type="Proteomes" id="UP000190625">
    <property type="component" value="Unassembled WGS sequence"/>
</dbReference>
<feature type="compositionally biased region" description="Polar residues" evidence="1">
    <location>
        <begin position="70"/>
        <end position="84"/>
    </location>
</feature>
<accession>A0A1T4N7D0</accession>
<gene>
    <name evidence="3" type="ORF">SAMN02745118_01721</name>
</gene>
<organism evidence="3 4">
    <name type="scientific">Selenihalanaerobacter shriftii</name>
    <dbReference type="NCBI Taxonomy" id="142842"/>
    <lineage>
        <taxon>Bacteria</taxon>
        <taxon>Bacillati</taxon>
        <taxon>Bacillota</taxon>
        <taxon>Clostridia</taxon>
        <taxon>Halanaerobiales</taxon>
        <taxon>Halobacteroidaceae</taxon>
        <taxon>Selenihalanaerobacter</taxon>
    </lineage>
</organism>
<protein>
    <submittedName>
        <fullName evidence="3">Uncharacterized protein, YkwD family</fullName>
    </submittedName>
</protein>
<dbReference type="OrthoDB" id="9783944at2"/>
<evidence type="ECO:0000259" key="2">
    <source>
        <dbReference type="Pfam" id="PF00188"/>
    </source>
</evidence>
<dbReference type="InterPro" id="IPR014044">
    <property type="entry name" value="CAP_dom"/>
</dbReference>
<evidence type="ECO:0000313" key="4">
    <source>
        <dbReference type="Proteomes" id="UP000190625"/>
    </source>
</evidence>
<dbReference type="Pfam" id="PF00188">
    <property type="entry name" value="CAP"/>
    <property type="match status" value="1"/>
</dbReference>
<evidence type="ECO:0000313" key="3">
    <source>
        <dbReference type="EMBL" id="SJZ74996.1"/>
    </source>
</evidence>
<dbReference type="PANTHER" id="PTHR31157:SF1">
    <property type="entry name" value="SCP DOMAIN-CONTAINING PROTEIN"/>
    <property type="match status" value="1"/>
</dbReference>
<dbReference type="STRING" id="142842.SAMN02745118_01721"/>